<evidence type="ECO:0000256" key="8">
    <source>
        <dbReference type="ARBA" id="ARBA00030117"/>
    </source>
</evidence>
<feature type="compositionally biased region" description="Low complexity" evidence="9">
    <location>
        <begin position="26"/>
        <end position="46"/>
    </location>
</feature>
<evidence type="ECO:0000256" key="3">
    <source>
        <dbReference type="ARBA" id="ARBA00022491"/>
    </source>
</evidence>
<keyword evidence="12" id="KW-1185">Reference proteome</keyword>
<sequence>MPVNFNGVNNNSVSPQRPGTTDRSSDAASASRTDTASSPAASARDSVSLSARAEAMKQAEQQLRDQPEIDDARVAEIRQALADGTYKVDAEKLAQKMLEMDKGIFG</sequence>
<evidence type="ECO:0000256" key="9">
    <source>
        <dbReference type="SAM" id="MobiDB-lite"/>
    </source>
</evidence>
<feature type="region of interest" description="Disordered" evidence="9">
    <location>
        <begin position="1"/>
        <end position="69"/>
    </location>
</feature>
<keyword evidence="6" id="KW-0804">Transcription</keyword>
<organism evidence="11 12">
    <name type="scientific">Hydrocarboniclastica marina</name>
    <dbReference type="NCBI Taxonomy" id="2259620"/>
    <lineage>
        <taxon>Bacteria</taxon>
        <taxon>Pseudomonadati</taxon>
        <taxon>Pseudomonadota</taxon>
        <taxon>Gammaproteobacteria</taxon>
        <taxon>Alteromonadales</taxon>
        <taxon>Alteromonadaceae</taxon>
        <taxon>Hydrocarboniclastica</taxon>
    </lineage>
</organism>
<comment type="function">
    <text evidence="7">Responsible for the coupling of flagellin expression to flagellar assembly by preventing expression of the flagellin genes when a component of the middle class of proteins is defective. It negatively regulates flagellar genes by inhibiting the activity of FliA by directly binding to FliA.</text>
</comment>
<dbReference type="InterPro" id="IPR031316">
    <property type="entry name" value="FlgM_C"/>
</dbReference>
<dbReference type="SUPFAM" id="SSF101498">
    <property type="entry name" value="Anti-sigma factor FlgM"/>
    <property type="match status" value="1"/>
</dbReference>
<evidence type="ECO:0000313" key="12">
    <source>
        <dbReference type="Proteomes" id="UP000298049"/>
    </source>
</evidence>
<dbReference type="InterPro" id="IPR007412">
    <property type="entry name" value="FlgM"/>
</dbReference>
<proteinExistence type="inferred from homology"/>
<dbReference type="GO" id="GO:0044781">
    <property type="term" value="P:bacterial-type flagellum organization"/>
    <property type="evidence" value="ECO:0007669"/>
    <property type="project" value="UniProtKB-KW"/>
</dbReference>
<dbReference type="NCBIfam" id="TIGR03824">
    <property type="entry name" value="FlgM_jcvi"/>
    <property type="match status" value="1"/>
</dbReference>
<evidence type="ECO:0000256" key="4">
    <source>
        <dbReference type="ARBA" id="ARBA00022795"/>
    </source>
</evidence>
<dbReference type="Pfam" id="PF04316">
    <property type="entry name" value="FlgM"/>
    <property type="match status" value="1"/>
</dbReference>
<keyword evidence="11" id="KW-0282">Flagellum</keyword>
<evidence type="ECO:0000313" key="11">
    <source>
        <dbReference type="EMBL" id="QCF25917.1"/>
    </source>
</evidence>
<dbReference type="AlphaFoldDB" id="A0A4P7XJ81"/>
<dbReference type="KEGG" id="hmi:soil367_08285"/>
<protein>
    <recommendedName>
        <fullName evidence="2">Negative regulator of flagellin synthesis</fullName>
    </recommendedName>
    <alternativeName>
        <fullName evidence="8">Anti-sigma-28 factor</fullName>
    </alternativeName>
</protein>
<dbReference type="RefSeq" id="WP_136548645.1">
    <property type="nucleotide sequence ID" value="NZ_CP031093.1"/>
</dbReference>
<dbReference type="Proteomes" id="UP000298049">
    <property type="component" value="Chromosome"/>
</dbReference>
<reference evidence="11 12" key="1">
    <citation type="submission" date="2018-07" db="EMBL/GenBank/DDBJ databases">
        <title>Marsedoiliclastica nanhaica gen. nov. sp. nov., a novel marine hydrocarbonoclastic bacterium isolated from an in-situ enriched hydrocarbon-degrading consortium in deep-sea sediment.</title>
        <authorList>
            <person name="Dong C."/>
            <person name="Ma T."/>
            <person name="Liu R."/>
            <person name="Shao Z."/>
        </authorList>
    </citation>
    <scope>NUCLEOTIDE SEQUENCE [LARGE SCALE GENOMIC DNA]</scope>
    <source>
        <strain evidence="12">soil36-7</strain>
    </source>
</reference>
<evidence type="ECO:0000256" key="1">
    <source>
        <dbReference type="ARBA" id="ARBA00005322"/>
    </source>
</evidence>
<feature type="domain" description="Anti-sigma-28 factor FlgM C-terminal" evidence="10">
    <location>
        <begin position="45"/>
        <end position="99"/>
    </location>
</feature>
<comment type="similarity">
    <text evidence="1">Belongs to the FlgM family.</text>
</comment>
<keyword evidence="5" id="KW-0805">Transcription regulation</keyword>
<evidence type="ECO:0000256" key="6">
    <source>
        <dbReference type="ARBA" id="ARBA00023163"/>
    </source>
</evidence>
<dbReference type="GO" id="GO:0045892">
    <property type="term" value="P:negative regulation of DNA-templated transcription"/>
    <property type="evidence" value="ECO:0007669"/>
    <property type="project" value="InterPro"/>
</dbReference>
<dbReference type="EMBL" id="CP031093">
    <property type="protein sequence ID" value="QCF25917.1"/>
    <property type="molecule type" value="Genomic_DNA"/>
</dbReference>
<name>A0A4P7XJ81_9ALTE</name>
<evidence type="ECO:0000259" key="10">
    <source>
        <dbReference type="Pfam" id="PF04316"/>
    </source>
</evidence>
<keyword evidence="11" id="KW-0969">Cilium</keyword>
<keyword evidence="3" id="KW-0678">Repressor</keyword>
<feature type="compositionally biased region" description="Low complexity" evidence="9">
    <location>
        <begin position="1"/>
        <end position="14"/>
    </location>
</feature>
<evidence type="ECO:0000256" key="5">
    <source>
        <dbReference type="ARBA" id="ARBA00023015"/>
    </source>
</evidence>
<feature type="compositionally biased region" description="Basic and acidic residues" evidence="9">
    <location>
        <begin position="54"/>
        <end position="69"/>
    </location>
</feature>
<keyword evidence="11" id="KW-0966">Cell projection</keyword>
<gene>
    <name evidence="11" type="primary">flgM</name>
    <name evidence="11" type="ORF">soil367_08285</name>
</gene>
<evidence type="ECO:0000256" key="2">
    <source>
        <dbReference type="ARBA" id="ARBA00017823"/>
    </source>
</evidence>
<keyword evidence="4" id="KW-1005">Bacterial flagellum biogenesis</keyword>
<dbReference type="InterPro" id="IPR035890">
    <property type="entry name" value="Anti-sigma-28_factor_FlgM_sf"/>
</dbReference>
<dbReference type="OrthoDB" id="7064195at2"/>
<evidence type="ECO:0000256" key="7">
    <source>
        <dbReference type="ARBA" id="ARBA00024739"/>
    </source>
</evidence>
<accession>A0A4P7XJ81</accession>